<evidence type="ECO:0000259" key="1">
    <source>
        <dbReference type="SMART" id="SM00575"/>
    </source>
</evidence>
<dbReference type="AlphaFoldDB" id="A0AAE0ASL9"/>
<feature type="domain" description="Zinc finger PMZ-type" evidence="1">
    <location>
        <begin position="90"/>
        <end position="117"/>
    </location>
</feature>
<proteinExistence type="predicted"/>
<gene>
    <name evidence="2" type="ORF">Dsin_010521</name>
</gene>
<sequence length="184" mass="21491">MTDAFNNMLSTHRGASYLDLLEFIRRMVMRKFYERNEECSGWSSVLPPRVHAKILKRDKESRTLTMIAAWNMEYELLGASRAYIVKLKEYNCQCDSWQVSGIPYCHVMAVISNYCGRGAVKDKVAEFFHCSLTKTTYMQTYVGTIHLIPDQKNWPEVLVCIMSPRYRELMNPPPRRIQPGRPKK</sequence>
<accession>A0AAE0ASL9</accession>
<dbReference type="Proteomes" id="UP001281410">
    <property type="component" value="Unassembled WGS sequence"/>
</dbReference>
<dbReference type="InterPro" id="IPR006564">
    <property type="entry name" value="Znf_PMZ"/>
</dbReference>
<dbReference type="PANTHER" id="PTHR31973:SF187">
    <property type="entry name" value="MUTATOR TRANSPOSASE MUDRA PROTEIN"/>
    <property type="match status" value="1"/>
</dbReference>
<keyword evidence="3" id="KW-1185">Reference proteome</keyword>
<protein>
    <recommendedName>
        <fullName evidence="1">Zinc finger PMZ-type domain-containing protein</fullName>
    </recommendedName>
</protein>
<dbReference type="EMBL" id="JANJYJ010000003">
    <property type="protein sequence ID" value="KAK3223496.1"/>
    <property type="molecule type" value="Genomic_DNA"/>
</dbReference>
<dbReference type="GO" id="GO:0008270">
    <property type="term" value="F:zinc ion binding"/>
    <property type="evidence" value="ECO:0007669"/>
    <property type="project" value="InterPro"/>
</dbReference>
<comment type="caution">
    <text evidence="2">The sequence shown here is derived from an EMBL/GenBank/DDBJ whole genome shotgun (WGS) entry which is preliminary data.</text>
</comment>
<evidence type="ECO:0000313" key="3">
    <source>
        <dbReference type="Proteomes" id="UP001281410"/>
    </source>
</evidence>
<reference evidence="2" key="1">
    <citation type="journal article" date="2023" name="Plant J.">
        <title>Genome sequences and population genomics provide insights into the demographic history, inbreeding, and mutation load of two 'living fossil' tree species of Dipteronia.</title>
        <authorList>
            <person name="Feng Y."/>
            <person name="Comes H.P."/>
            <person name="Chen J."/>
            <person name="Zhu S."/>
            <person name="Lu R."/>
            <person name="Zhang X."/>
            <person name="Li P."/>
            <person name="Qiu J."/>
            <person name="Olsen K.M."/>
            <person name="Qiu Y."/>
        </authorList>
    </citation>
    <scope>NUCLEOTIDE SEQUENCE</scope>
    <source>
        <strain evidence="2">NBL</strain>
    </source>
</reference>
<dbReference type="SMART" id="SM00575">
    <property type="entry name" value="ZnF_PMZ"/>
    <property type="match status" value="1"/>
</dbReference>
<name>A0AAE0ASL9_9ROSI</name>
<organism evidence="2 3">
    <name type="scientific">Dipteronia sinensis</name>
    <dbReference type="NCBI Taxonomy" id="43782"/>
    <lineage>
        <taxon>Eukaryota</taxon>
        <taxon>Viridiplantae</taxon>
        <taxon>Streptophyta</taxon>
        <taxon>Embryophyta</taxon>
        <taxon>Tracheophyta</taxon>
        <taxon>Spermatophyta</taxon>
        <taxon>Magnoliopsida</taxon>
        <taxon>eudicotyledons</taxon>
        <taxon>Gunneridae</taxon>
        <taxon>Pentapetalae</taxon>
        <taxon>rosids</taxon>
        <taxon>malvids</taxon>
        <taxon>Sapindales</taxon>
        <taxon>Sapindaceae</taxon>
        <taxon>Hippocastanoideae</taxon>
        <taxon>Acereae</taxon>
        <taxon>Dipteronia</taxon>
    </lineage>
</organism>
<dbReference type="PANTHER" id="PTHR31973">
    <property type="entry name" value="POLYPROTEIN, PUTATIVE-RELATED"/>
    <property type="match status" value="1"/>
</dbReference>
<evidence type="ECO:0000313" key="2">
    <source>
        <dbReference type="EMBL" id="KAK3223496.1"/>
    </source>
</evidence>